<gene>
    <name evidence="15" type="primary">LOC110219856</name>
</gene>
<evidence type="ECO:0000256" key="4">
    <source>
        <dbReference type="ARBA" id="ARBA00022729"/>
    </source>
</evidence>
<dbReference type="KEGG" id="pcw:110219856"/>
<sequence length="1101" mass="121544">MGPSMKQQPQRGRRSEPSRVWQTQSRASPGHVLCLRLSWSDCRAFSYQLLGPMTHTLSVLLCLGLCLGQRIKAEADTLPRPSLKAENGPLVPLGTSVTLRCRGGWEGDEYRLEKWEEYGRQRIMDMKSNEMEGEFLMPSVTAEHAGTYYCLYEHSSHWSDRSDPLQLVVTGLYDPPSLSALPSSQVASGHNVTLQCQSEDGNDRFALYKDGEQITQGRAQPHGRGSLANFSIPAVSAIHGRTYQCYIFHSYRPYEWSAPSNPLVLRVTGTFSPSPESGSTQFGLAAGILIGVSAFLILISLFLLLLLCHRCHRHQARLRNGGREAEVRKTTRSSDPAGTSLEETPYAAVNDDRQTEEARQEDIAAPKREDPQEVTYAQLNPNSFKAGAKDPPPSGPVEPSLYATLRWLEACWLPYTWLSPSKGMALPSVATVHAAASWSHRGELADRSSNHREEGGVNLGAWQTQSRAGPGHVLCLRLSWSDCRAFSYQLLGPMTHTLSVLLCLGLCLGQRMKAEADTLPRPSLKAENGPLVPLGTSVTLRCRGGWEGDEYRLEKWEEYGRKRTVDVKSNEMEGEFHIPSLTAKDAGTYYCFYKHSSHWSDRSDPLQLVVTGLYDPPSLSALPSSQVASGHNVTLQCQSEDGNDRFALYKDGEQITQGRAQPHGRGSLANFSIPAVSAIHGRTYQCYIFHSYRPYEWSAPSNPLVLRVTGTFSPNPESGNTQFDSAPQDYTVGNLIRLSLAGMVLLLLGVLLVDARHSLRGPLSRNSRYPWTLRDPEQSRPWSHPQPHTLPDLPLGTIMTPILSALVSLGLCLGQRMKAEADTLPRPSLKAENGPLVPLGTSVTLRCRGGWEGDEYRLEKQEEYGRKRTVDVKSNEMEGEFHIPSVTAKDAGTYYCLYKHSSHWSDHSDPLQLVVTGPYEAPSLSALPSSTVASGHNVTFLCQSQRWYDRSALYKDGEQITQGRAQYHLRGSLANFSIPAVYSTHRGTYRCYTFYSYLPYLWSVPSSPLVLWVTVPGTSKDAHLPKNPGNPQALTSTPPRTFSPSPESGNTQFNAAPLDYTTGNVVRLILAGLVLIILGVLMTEAWHSLGGHQGAAQGALA</sequence>
<evidence type="ECO:0000256" key="9">
    <source>
        <dbReference type="ARBA" id="ARBA00023180"/>
    </source>
</evidence>
<dbReference type="InterPro" id="IPR007110">
    <property type="entry name" value="Ig-like_dom"/>
</dbReference>
<comment type="subcellular location">
    <subcellularLocation>
        <location evidence="1">Cell membrane</location>
        <topology evidence="1">Single-pass membrane protein</topology>
    </subcellularLocation>
</comment>
<feature type="transmembrane region" description="Helical" evidence="12">
    <location>
        <begin position="282"/>
        <end position="307"/>
    </location>
</feature>
<evidence type="ECO:0000313" key="14">
    <source>
        <dbReference type="Proteomes" id="UP000515140"/>
    </source>
</evidence>
<dbReference type="GO" id="GO:0005886">
    <property type="term" value="C:plasma membrane"/>
    <property type="evidence" value="ECO:0007669"/>
    <property type="project" value="UniProtKB-SubCell"/>
</dbReference>
<evidence type="ECO:0000256" key="10">
    <source>
        <dbReference type="ARBA" id="ARBA00023319"/>
    </source>
</evidence>
<evidence type="ECO:0000256" key="2">
    <source>
        <dbReference type="ARBA" id="ARBA00022475"/>
    </source>
</evidence>
<evidence type="ECO:0000256" key="6">
    <source>
        <dbReference type="ARBA" id="ARBA00022989"/>
    </source>
</evidence>
<keyword evidence="3 12" id="KW-0812">Transmembrane</keyword>
<evidence type="ECO:0000256" key="5">
    <source>
        <dbReference type="ARBA" id="ARBA00022737"/>
    </source>
</evidence>
<evidence type="ECO:0000256" key="12">
    <source>
        <dbReference type="SAM" id="Phobius"/>
    </source>
</evidence>
<evidence type="ECO:0000256" key="3">
    <source>
        <dbReference type="ARBA" id="ARBA00022692"/>
    </source>
</evidence>
<evidence type="ECO:0000313" key="15">
    <source>
        <dbReference type="RefSeq" id="XP_020859226.1"/>
    </source>
</evidence>
<feature type="transmembrane region" description="Helical" evidence="12">
    <location>
        <begin position="1065"/>
        <end position="1082"/>
    </location>
</feature>
<keyword evidence="5" id="KW-0677">Repeat</keyword>
<feature type="region of interest" description="Disordered" evidence="11">
    <location>
        <begin position="1022"/>
        <end position="1048"/>
    </location>
</feature>
<dbReference type="Proteomes" id="UP000515140">
    <property type="component" value="Unplaced"/>
</dbReference>
<dbReference type="SMART" id="SM00409">
    <property type="entry name" value="IG"/>
    <property type="match status" value="6"/>
</dbReference>
<dbReference type="InterPro" id="IPR003599">
    <property type="entry name" value="Ig_sub"/>
</dbReference>
<keyword evidence="6 12" id="KW-1133">Transmembrane helix</keyword>
<keyword evidence="9" id="KW-0325">Glycoprotein</keyword>
<dbReference type="GeneID" id="110219856"/>
<feature type="compositionally biased region" description="Low complexity" evidence="11">
    <location>
        <begin position="1035"/>
        <end position="1048"/>
    </location>
</feature>
<feature type="region of interest" description="Disordered" evidence="11">
    <location>
        <begin position="319"/>
        <end position="374"/>
    </location>
</feature>
<proteinExistence type="predicted"/>
<accession>A0A6P5LT60</accession>
<keyword evidence="2" id="KW-1003">Cell membrane</keyword>
<protein>
    <submittedName>
        <fullName evidence="15">Leukocyte immunoglobulin-like receptor subfamily B member 1</fullName>
    </submittedName>
</protein>
<evidence type="ECO:0000256" key="7">
    <source>
        <dbReference type="ARBA" id="ARBA00023136"/>
    </source>
</evidence>
<dbReference type="Gene3D" id="2.60.40.10">
    <property type="entry name" value="Immunoglobulins"/>
    <property type="match status" value="6"/>
</dbReference>
<keyword evidence="8" id="KW-1015">Disulfide bond</keyword>
<dbReference type="Pfam" id="PF13895">
    <property type="entry name" value="Ig_2"/>
    <property type="match status" value="5"/>
</dbReference>
<feature type="domain" description="Ig-like" evidence="13">
    <location>
        <begin position="79"/>
        <end position="166"/>
    </location>
</feature>
<dbReference type="InterPro" id="IPR013783">
    <property type="entry name" value="Ig-like_fold"/>
</dbReference>
<dbReference type="PANTHER" id="PTHR11738">
    <property type="entry name" value="MHC CLASS I NK CELL RECEPTOR"/>
    <property type="match status" value="1"/>
</dbReference>
<dbReference type="InParanoid" id="A0A6P5LT60"/>
<dbReference type="RefSeq" id="XP_020859226.1">
    <property type="nucleotide sequence ID" value="XM_021003567.1"/>
</dbReference>
<evidence type="ECO:0000256" key="1">
    <source>
        <dbReference type="ARBA" id="ARBA00004162"/>
    </source>
</evidence>
<dbReference type="PROSITE" id="PS50835">
    <property type="entry name" value="IG_LIKE"/>
    <property type="match status" value="5"/>
</dbReference>
<dbReference type="InterPro" id="IPR036179">
    <property type="entry name" value="Ig-like_dom_sf"/>
</dbReference>
<keyword evidence="7 12" id="KW-0472">Membrane</keyword>
<keyword evidence="4" id="KW-0732">Signal</keyword>
<dbReference type="FunFam" id="2.60.40.10:FF:000049">
    <property type="entry name" value="Leukocyte immunoglobulin-like receptor subfamily B member 1"/>
    <property type="match status" value="6"/>
</dbReference>
<feature type="domain" description="Ig-like" evidence="13">
    <location>
        <begin position="520"/>
        <end position="607"/>
    </location>
</feature>
<dbReference type="SUPFAM" id="SSF48726">
    <property type="entry name" value="Immunoglobulin"/>
    <property type="match status" value="6"/>
</dbReference>
<dbReference type="InterPro" id="IPR003598">
    <property type="entry name" value="Ig_sub2"/>
</dbReference>
<dbReference type="GO" id="GO:0002764">
    <property type="term" value="P:immune response-regulating signaling pathway"/>
    <property type="evidence" value="ECO:0007669"/>
    <property type="project" value="TreeGrafter"/>
</dbReference>
<dbReference type="SMART" id="SM00408">
    <property type="entry name" value="IGc2"/>
    <property type="match status" value="6"/>
</dbReference>
<feature type="domain" description="Ig-like" evidence="13">
    <location>
        <begin position="617"/>
        <end position="709"/>
    </location>
</feature>
<feature type="domain" description="Ig-like" evidence="13">
    <location>
        <begin position="176"/>
        <end position="268"/>
    </location>
</feature>
<keyword evidence="10" id="KW-0393">Immunoglobulin domain</keyword>
<feature type="region of interest" description="Disordered" evidence="11">
    <location>
        <begin position="1"/>
        <end position="24"/>
    </location>
</feature>
<dbReference type="AlphaFoldDB" id="A0A6P5LT60"/>
<evidence type="ECO:0000259" key="13">
    <source>
        <dbReference type="PROSITE" id="PS50835"/>
    </source>
</evidence>
<evidence type="ECO:0000256" key="8">
    <source>
        <dbReference type="ARBA" id="ARBA00023157"/>
    </source>
</evidence>
<feature type="compositionally biased region" description="Basic and acidic residues" evidence="11">
    <location>
        <begin position="350"/>
        <end position="371"/>
    </location>
</feature>
<dbReference type="PANTHER" id="PTHR11738:SF179">
    <property type="entry name" value="LEUKOCYTE IMMUNOGLOBULIN-LIKE RECEPTOR SUBFAMILY A MEMBER 5"/>
    <property type="match status" value="1"/>
</dbReference>
<reference evidence="15" key="1">
    <citation type="submission" date="2025-08" db="UniProtKB">
        <authorList>
            <consortium name="RefSeq"/>
        </authorList>
    </citation>
    <scope>IDENTIFICATION</scope>
    <source>
        <tissue evidence="15">Spleen</tissue>
    </source>
</reference>
<dbReference type="InterPro" id="IPR050412">
    <property type="entry name" value="Ig-like_Receptors_ImmuneReg"/>
</dbReference>
<feature type="domain" description="Ig-like" evidence="13">
    <location>
        <begin position="825"/>
        <end position="912"/>
    </location>
</feature>
<feature type="transmembrane region" description="Helical" evidence="12">
    <location>
        <begin position="735"/>
        <end position="753"/>
    </location>
</feature>
<dbReference type="FunCoup" id="A0A6P5LT60">
    <property type="interactions" value="777"/>
</dbReference>
<feature type="compositionally biased region" description="Polar residues" evidence="11">
    <location>
        <begin position="1"/>
        <end position="10"/>
    </location>
</feature>
<feature type="transmembrane region" description="Helical" evidence="12">
    <location>
        <begin position="793"/>
        <end position="813"/>
    </location>
</feature>
<organism evidence="14 15">
    <name type="scientific">Phascolarctos cinereus</name>
    <name type="common">Koala</name>
    <dbReference type="NCBI Taxonomy" id="38626"/>
    <lineage>
        <taxon>Eukaryota</taxon>
        <taxon>Metazoa</taxon>
        <taxon>Chordata</taxon>
        <taxon>Craniata</taxon>
        <taxon>Vertebrata</taxon>
        <taxon>Euteleostomi</taxon>
        <taxon>Mammalia</taxon>
        <taxon>Metatheria</taxon>
        <taxon>Diprotodontia</taxon>
        <taxon>Phascolarctidae</taxon>
        <taxon>Phascolarctos</taxon>
    </lineage>
</organism>
<evidence type="ECO:0000256" key="11">
    <source>
        <dbReference type="SAM" id="MobiDB-lite"/>
    </source>
</evidence>
<name>A0A6P5LT60_PHACI</name>
<keyword evidence="14" id="KW-1185">Reference proteome</keyword>